<evidence type="ECO:0000313" key="3">
    <source>
        <dbReference type="WBParaSite" id="SVE_0837900.1"/>
    </source>
</evidence>
<proteinExistence type="predicted"/>
<feature type="signal peptide" evidence="1">
    <location>
        <begin position="1"/>
        <end position="17"/>
    </location>
</feature>
<evidence type="ECO:0000313" key="2">
    <source>
        <dbReference type="Proteomes" id="UP000035680"/>
    </source>
</evidence>
<sequence>MNFCLLLIFIFFNTTYGAIFKCLDNCECDDSEEVIHCHELKLTFLNLPKKPMENYRVLRLTDNNLEYLPSEEMLKSKFPQLTGVDVEGNLNFDCDSLKYYKRLTIFSDCTDKGVIESKKVTTTSSTTDAPGDDDCDIQCKISNKAQEFANYAKRYWKKFVEKLEQFDRENKTWIEIKGVFKSFKNTLADVFNS</sequence>
<dbReference type="Proteomes" id="UP000035680">
    <property type="component" value="Unassembled WGS sequence"/>
</dbReference>
<reference evidence="3" key="2">
    <citation type="submission" date="2015-08" db="UniProtKB">
        <authorList>
            <consortium name="WormBaseParasite"/>
        </authorList>
    </citation>
    <scope>IDENTIFICATION</scope>
</reference>
<organism evidence="2 3">
    <name type="scientific">Strongyloides venezuelensis</name>
    <name type="common">Threadworm</name>
    <dbReference type="NCBI Taxonomy" id="75913"/>
    <lineage>
        <taxon>Eukaryota</taxon>
        <taxon>Metazoa</taxon>
        <taxon>Ecdysozoa</taxon>
        <taxon>Nematoda</taxon>
        <taxon>Chromadorea</taxon>
        <taxon>Rhabditida</taxon>
        <taxon>Tylenchina</taxon>
        <taxon>Panagrolaimomorpha</taxon>
        <taxon>Strongyloidoidea</taxon>
        <taxon>Strongyloididae</taxon>
        <taxon>Strongyloides</taxon>
    </lineage>
</organism>
<protein>
    <submittedName>
        <fullName evidence="3">LRRNT domain-containing protein</fullName>
    </submittedName>
</protein>
<dbReference type="Gene3D" id="3.80.10.10">
    <property type="entry name" value="Ribonuclease Inhibitor"/>
    <property type="match status" value="1"/>
</dbReference>
<reference evidence="2" key="1">
    <citation type="submission" date="2014-07" db="EMBL/GenBank/DDBJ databases">
        <authorList>
            <person name="Martin A.A"/>
            <person name="De Silva N."/>
        </authorList>
    </citation>
    <scope>NUCLEOTIDE SEQUENCE</scope>
</reference>
<dbReference type="AlphaFoldDB" id="A0A0K0FHL4"/>
<dbReference type="WBParaSite" id="SVE_0837900.1">
    <property type="protein sequence ID" value="SVE_0837900.1"/>
    <property type="gene ID" value="SVE_0837900"/>
</dbReference>
<keyword evidence="1" id="KW-0732">Signal</keyword>
<name>A0A0K0FHL4_STRVS</name>
<evidence type="ECO:0000256" key="1">
    <source>
        <dbReference type="SAM" id="SignalP"/>
    </source>
</evidence>
<keyword evidence="2" id="KW-1185">Reference proteome</keyword>
<feature type="chain" id="PRO_5005329871" evidence="1">
    <location>
        <begin position="18"/>
        <end position="193"/>
    </location>
</feature>
<accession>A0A0K0FHL4</accession>
<dbReference type="InterPro" id="IPR032675">
    <property type="entry name" value="LRR_dom_sf"/>
</dbReference>